<accession>A0ACB0YSW9</accession>
<dbReference type="EMBL" id="CAVMJV010000017">
    <property type="protein sequence ID" value="CAK5060240.1"/>
    <property type="molecule type" value="Genomic_DNA"/>
</dbReference>
<comment type="caution">
    <text evidence="1">The sequence shown here is derived from an EMBL/GenBank/DDBJ whole genome shotgun (WGS) entry which is preliminary data.</text>
</comment>
<gene>
    <name evidence="1" type="ORF">MENTE1834_LOCUS15925</name>
</gene>
<protein>
    <submittedName>
        <fullName evidence="1">Uncharacterized protein</fullName>
    </submittedName>
</protein>
<organism evidence="1 2">
    <name type="scientific">Meloidogyne enterolobii</name>
    <name type="common">Root-knot nematode worm</name>
    <name type="synonym">Meloidogyne mayaguensis</name>
    <dbReference type="NCBI Taxonomy" id="390850"/>
    <lineage>
        <taxon>Eukaryota</taxon>
        <taxon>Metazoa</taxon>
        <taxon>Ecdysozoa</taxon>
        <taxon>Nematoda</taxon>
        <taxon>Chromadorea</taxon>
        <taxon>Rhabditida</taxon>
        <taxon>Tylenchina</taxon>
        <taxon>Tylenchomorpha</taxon>
        <taxon>Tylenchoidea</taxon>
        <taxon>Meloidogynidae</taxon>
        <taxon>Meloidogyninae</taxon>
        <taxon>Meloidogyne</taxon>
    </lineage>
</organism>
<evidence type="ECO:0000313" key="2">
    <source>
        <dbReference type="Proteomes" id="UP001497535"/>
    </source>
</evidence>
<name>A0ACB0YSW9_MELEN</name>
<dbReference type="Proteomes" id="UP001497535">
    <property type="component" value="Unassembled WGS sequence"/>
</dbReference>
<evidence type="ECO:0000313" key="1">
    <source>
        <dbReference type="EMBL" id="CAK5060240.1"/>
    </source>
</evidence>
<sequence length="80" mass="8761">MEVLSLVLDTAKSKVFSVEKLIFRSSFGKTCSVLLFIELSLSCKFSVLFCAISGVTIFLGLPPTPLRVSFFGLPRLLADD</sequence>
<proteinExistence type="predicted"/>
<reference evidence="1" key="1">
    <citation type="submission" date="2023-11" db="EMBL/GenBank/DDBJ databases">
        <authorList>
            <person name="Poullet M."/>
        </authorList>
    </citation>
    <scope>NUCLEOTIDE SEQUENCE</scope>
    <source>
        <strain evidence="1">E1834</strain>
    </source>
</reference>
<keyword evidence="2" id="KW-1185">Reference proteome</keyword>